<dbReference type="PATRIC" id="fig|251724.3.peg.4212"/>
<sequence>MSIEQTQQEPTAANAPHRLICQHVCRWTKTYTMPCHVLNAMPDGRLKVLVFGDRYWKGREHVQRVRYVEAGRVVAVE</sequence>
<organism evidence="1 3">
    <name type="scientific">Pseudomonas amygdali pv. photiniae</name>
    <dbReference type="NCBI Taxonomy" id="251724"/>
    <lineage>
        <taxon>Bacteria</taxon>
        <taxon>Pseudomonadati</taxon>
        <taxon>Pseudomonadota</taxon>
        <taxon>Gammaproteobacteria</taxon>
        <taxon>Pseudomonadales</taxon>
        <taxon>Pseudomonadaceae</taxon>
        <taxon>Pseudomonas</taxon>
        <taxon>Pseudomonas amygdali</taxon>
    </lineage>
</organism>
<dbReference type="RefSeq" id="WP_054068898.1">
    <property type="nucleotide sequence ID" value="NZ_LJQO01000105.1"/>
</dbReference>
<evidence type="ECO:0000313" key="2">
    <source>
        <dbReference type="EMBL" id="RMS50193.1"/>
    </source>
</evidence>
<dbReference type="Proteomes" id="UP000050469">
    <property type="component" value="Unassembled WGS sequence"/>
</dbReference>
<dbReference type="EMBL" id="LJQO01000105">
    <property type="protein sequence ID" value="KPX77983.1"/>
    <property type="molecule type" value="Genomic_DNA"/>
</dbReference>
<comment type="caution">
    <text evidence="1">The sequence shown here is derived from an EMBL/GenBank/DDBJ whole genome shotgun (WGS) entry which is preliminary data.</text>
</comment>
<evidence type="ECO:0000313" key="4">
    <source>
        <dbReference type="Proteomes" id="UP000270873"/>
    </source>
</evidence>
<gene>
    <name evidence="1" type="ORF">ALO53_200012</name>
    <name evidence="2" type="ORF">ALP66_01451</name>
</gene>
<dbReference type="Proteomes" id="UP000270873">
    <property type="component" value="Unassembled WGS sequence"/>
</dbReference>
<reference evidence="2 4" key="2">
    <citation type="submission" date="2018-08" db="EMBL/GenBank/DDBJ databases">
        <title>Recombination of ecologically and evolutionarily significant loci maintains genetic cohesion in the Pseudomonas syringae species complex.</title>
        <authorList>
            <person name="Dillon M."/>
            <person name="Thakur S."/>
            <person name="Almeida R.N.D."/>
            <person name="Weir B.S."/>
            <person name="Guttman D.S."/>
        </authorList>
    </citation>
    <scope>NUCLEOTIDE SEQUENCE [LARGE SCALE GENOMIC DNA]</scope>
    <source>
        <strain evidence="2 4">ICMP 7847</strain>
    </source>
</reference>
<protein>
    <submittedName>
        <fullName evidence="1">Conjugal transfer protein</fullName>
    </submittedName>
</protein>
<dbReference type="AlphaFoldDB" id="A0A0N8S022"/>
<name>A0A0N8S022_PSEA0</name>
<evidence type="ECO:0000313" key="1">
    <source>
        <dbReference type="EMBL" id="KPX77983.1"/>
    </source>
</evidence>
<proteinExistence type="predicted"/>
<evidence type="ECO:0000313" key="3">
    <source>
        <dbReference type="Proteomes" id="UP000050469"/>
    </source>
</evidence>
<reference evidence="1 3" key="1">
    <citation type="submission" date="2015-09" db="EMBL/GenBank/DDBJ databases">
        <title>Genome announcement of multiple Pseudomonas syringae strains.</title>
        <authorList>
            <person name="Thakur S."/>
            <person name="Wang P.W."/>
            <person name="Gong Y."/>
            <person name="Weir B.S."/>
            <person name="Guttman D.S."/>
        </authorList>
    </citation>
    <scope>NUCLEOTIDE SEQUENCE [LARGE SCALE GENOMIC DNA]</scope>
    <source>
        <strain evidence="1 3">ICMP7840</strain>
    </source>
</reference>
<dbReference type="EMBL" id="RBSP01000297">
    <property type="protein sequence ID" value="RMS50193.1"/>
    <property type="molecule type" value="Genomic_DNA"/>
</dbReference>
<accession>A0A0N8S022</accession>